<gene>
    <name evidence="17" type="ORF">DEM27_18850</name>
</gene>
<keyword evidence="2" id="KW-0285">Flavoprotein</keyword>
<dbReference type="RefSeq" id="WP_109459808.1">
    <property type="nucleotide sequence ID" value="NZ_QFBC01000009.1"/>
</dbReference>
<keyword evidence="5" id="KW-0560">Oxidoreductase</keyword>
<dbReference type="Pfam" id="PF02770">
    <property type="entry name" value="Acyl-CoA_dh_M"/>
    <property type="match status" value="1"/>
</dbReference>
<evidence type="ECO:0000259" key="16">
    <source>
        <dbReference type="Pfam" id="PF08028"/>
    </source>
</evidence>
<dbReference type="GO" id="GO:0008470">
    <property type="term" value="F:3-methylbutanoyl-CoA dehydrogenase activity"/>
    <property type="evidence" value="ECO:0007669"/>
    <property type="project" value="TreeGrafter"/>
</dbReference>
<keyword evidence="6 17" id="KW-0503">Monooxygenase</keyword>
<comment type="catalytic activity">
    <reaction evidence="11">
        <text>dibenzothiophene + FMNH2 + O2 = dibenzothiophene 5-oxide + FMN + H2O + H(+)</text>
        <dbReference type="Rhea" id="RHEA:49076"/>
        <dbReference type="ChEBI" id="CHEBI:15377"/>
        <dbReference type="ChEBI" id="CHEBI:15378"/>
        <dbReference type="ChEBI" id="CHEBI:15379"/>
        <dbReference type="ChEBI" id="CHEBI:23681"/>
        <dbReference type="ChEBI" id="CHEBI:23683"/>
        <dbReference type="ChEBI" id="CHEBI:57618"/>
        <dbReference type="ChEBI" id="CHEBI:58210"/>
    </reaction>
</comment>
<dbReference type="InterPro" id="IPR013786">
    <property type="entry name" value="AcylCoA_DH/ox_N"/>
</dbReference>
<dbReference type="InterPro" id="IPR037069">
    <property type="entry name" value="AcylCoA_DH/ox_N_sf"/>
</dbReference>
<dbReference type="Gene3D" id="1.10.540.10">
    <property type="entry name" value="Acyl-CoA dehydrogenase/oxidase, N-terminal domain"/>
    <property type="match status" value="1"/>
</dbReference>
<dbReference type="Proteomes" id="UP000245252">
    <property type="component" value="Unassembled WGS sequence"/>
</dbReference>
<evidence type="ECO:0000256" key="6">
    <source>
        <dbReference type="ARBA" id="ARBA00023033"/>
    </source>
</evidence>
<dbReference type="InterPro" id="IPR036250">
    <property type="entry name" value="AcylCo_DH-like_C"/>
</dbReference>
<proteinExistence type="inferred from homology"/>
<feature type="domain" description="Acyl-CoA dehydrogenase C-terminal" evidence="16">
    <location>
        <begin position="244"/>
        <end position="380"/>
    </location>
</feature>
<feature type="domain" description="Acyl-CoA dehydrogenase/oxidase N-terminal" evidence="15">
    <location>
        <begin position="28"/>
        <end position="100"/>
    </location>
</feature>
<evidence type="ECO:0000256" key="8">
    <source>
        <dbReference type="ARBA" id="ARBA00034317"/>
    </source>
</evidence>
<evidence type="ECO:0000259" key="14">
    <source>
        <dbReference type="Pfam" id="PF02770"/>
    </source>
</evidence>
<evidence type="ECO:0000313" key="17">
    <source>
        <dbReference type="EMBL" id="PWE54586.1"/>
    </source>
</evidence>
<accession>A0A2U2DMQ1</accession>
<comment type="caution">
    <text evidence="17">The sequence shown here is derived from an EMBL/GenBank/DDBJ whole genome shotgun (WGS) entry which is preliminary data.</text>
</comment>
<dbReference type="InterPro" id="IPR013107">
    <property type="entry name" value="Acyl-CoA_DH_C"/>
</dbReference>
<dbReference type="Pfam" id="PF08028">
    <property type="entry name" value="Acyl-CoA_dh_2"/>
    <property type="match status" value="1"/>
</dbReference>
<dbReference type="EC" id="1.14.14.21" evidence="9"/>
<sequence>MTQTENAWGAGPGEGYEALSAPFRPIFAEIAASAAERDLNRGLPHEAIRRLKEAGLGAVRLPVEAGGKGASLPQFFNLLIELSTADSNVTQALRGHFGFTEDILNTRDSERRGIWFGRIGGGEITGNAWSEIGAGAALDRFSTNVAENKEGRLVLNGAKYYTTGSLFADWIDVGASNADGEGISVTVRRHAEGVEVVDDWDGFGQILTASGTTTFRDVVVEPQDIVIDDERFRYSAAFYQLVHLATLSGIGRAITADVAKAVAERRRTYTHAAAARSSEDPQVLQVVGRIRAAAYAAGAITLQAAASLQRAFEAHFVDDADAEEKANAIAELEAAQAQTVVSDLILDASTLLFDALGASATKKPAGLDRHWRNARTLASHNPRIYKQRIIGDFAVNGTPPPYQWRIGASAG</sequence>
<reference evidence="17 18" key="1">
    <citation type="submission" date="2018-05" db="EMBL/GenBank/DDBJ databases">
        <title>The draft genome of strain NS-104.</title>
        <authorList>
            <person name="Hang P."/>
            <person name="Jiang J."/>
        </authorList>
    </citation>
    <scope>NUCLEOTIDE SEQUENCE [LARGE SCALE GENOMIC DNA]</scope>
    <source>
        <strain evidence="17 18">NS-104</strain>
    </source>
</reference>
<evidence type="ECO:0000259" key="15">
    <source>
        <dbReference type="Pfam" id="PF02771"/>
    </source>
</evidence>
<evidence type="ECO:0000256" key="3">
    <source>
        <dbReference type="ARBA" id="ARBA00022643"/>
    </source>
</evidence>
<evidence type="ECO:0000256" key="2">
    <source>
        <dbReference type="ARBA" id="ARBA00022630"/>
    </source>
</evidence>
<evidence type="ECO:0000256" key="13">
    <source>
        <dbReference type="ARBA" id="ARBA00049456"/>
    </source>
</evidence>
<dbReference type="InterPro" id="IPR006091">
    <property type="entry name" value="Acyl-CoA_Oxase/DH_mid-dom"/>
</dbReference>
<comment type="pathway">
    <text evidence="7">Sulfur metabolism; dibenzothiophene degradation.</text>
</comment>
<evidence type="ECO:0000256" key="10">
    <source>
        <dbReference type="ARBA" id="ARBA00034345"/>
    </source>
</evidence>
<comment type="catalytic activity">
    <reaction evidence="13">
        <text>dibenzothiophene + 2 FMNH2 + 2 O2 = dibenzothiophene 5,5-dioxide + 2 FMN + 2 H2O + 2 H(+)</text>
        <dbReference type="Rhea" id="RHEA:49072"/>
        <dbReference type="ChEBI" id="CHEBI:15377"/>
        <dbReference type="ChEBI" id="CHEBI:15378"/>
        <dbReference type="ChEBI" id="CHEBI:15379"/>
        <dbReference type="ChEBI" id="CHEBI:23681"/>
        <dbReference type="ChEBI" id="CHEBI:57618"/>
        <dbReference type="ChEBI" id="CHEBI:58210"/>
        <dbReference type="ChEBI" id="CHEBI:90356"/>
        <dbReference type="EC" id="1.14.14.21"/>
    </reaction>
</comment>
<dbReference type="AlphaFoldDB" id="A0A2U2DMQ1"/>
<evidence type="ECO:0000256" key="1">
    <source>
        <dbReference type="ARBA" id="ARBA00004496"/>
    </source>
</evidence>
<dbReference type="GO" id="GO:0050660">
    <property type="term" value="F:flavin adenine dinucleotide binding"/>
    <property type="evidence" value="ECO:0007669"/>
    <property type="project" value="InterPro"/>
</dbReference>
<dbReference type="Gene3D" id="1.20.140.10">
    <property type="entry name" value="Butyryl-CoA Dehydrogenase, subunit A, domain 3"/>
    <property type="match status" value="1"/>
</dbReference>
<dbReference type="Gene3D" id="2.40.110.10">
    <property type="entry name" value="Butyryl-CoA Dehydrogenase, subunit A, domain 2"/>
    <property type="match status" value="1"/>
</dbReference>
<evidence type="ECO:0000256" key="7">
    <source>
        <dbReference type="ARBA" id="ARBA00034307"/>
    </source>
</evidence>
<keyword evidence="4" id="KW-0547">Nucleotide-binding</keyword>
<comment type="subcellular location">
    <subcellularLocation>
        <location evidence="1">Cytoplasm</location>
    </subcellularLocation>
</comment>
<dbReference type="SUPFAM" id="SSF47203">
    <property type="entry name" value="Acyl-CoA dehydrogenase C-terminal domain-like"/>
    <property type="match status" value="1"/>
</dbReference>
<dbReference type="OrthoDB" id="6184213at2"/>
<dbReference type="Pfam" id="PF02771">
    <property type="entry name" value="Acyl-CoA_dh_N"/>
    <property type="match status" value="1"/>
</dbReference>
<evidence type="ECO:0000256" key="4">
    <source>
        <dbReference type="ARBA" id="ARBA00022741"/>
    </source>
</evidence>
<name>A0A2U2DMQ1_9HYPH</name>
<organism evidence="17 18">
    <name type="scientific">Metarhizobium album</name>
    <dbReference type="NCBI Taxonomy" id="2182425"/>
    <lineage>
        <taxon>Bacteria</taxon>
        <taxon>Pseudomonadati</taxon>
        <taxon>Pseudomonadota</taxon>
        <taxon>Alphaproteobacteria</taxon>
        <taxon>Hyphomicrobiales</taxon>
        <taxon>Rhizobiaceae</taxon>
        <taxon>Metarhizobium</taxon>
    </lineage>
</organism>
<dbReference type="GO" id="GO:0005737">
    <property type="term" value="C:cytoplasm"/>
    <property type="evidence" value="ECO:0007669"/>
    <property type="project" value="UniProtKB-SubCell"/>
</dbReference>
<dbReference type="PANTHER" id="PTHR43884">
    <property type="entry name" value="ACYL-COA DEHYDROGENASE"/>
    <property type="match status" value="1"/>
</dbReference>
<protein>
    <recommendedName>
        <fullName evidence="10">Dibenzothiophene monooxygenase</fullName>
        <ecNumber evidence="9">1.14.14.21</ecNumber>
    </recommendedName>
</protein>
<dbReference type="EMBL" id="QFBC01000009">
    <property type="protein sequence ID" value="PWE54586.1"/>
    <property type="molecule type" value="Genomic_DNA"/>
</dbReference>
<feature type="domain" description="Acyl-CoA oxidase/dehydrogenase middle" evidence="14">
    <location>
        <begin position="128"/>
        <end position="218"/>
    </location>
</feature>
<keyword evidence="3" id="KW-0288">FMN</keyword>
<comment type="catalytic activity">
    <reaction evidence="12">
        <text>dibenzothiophene 5-oxide + FMNH2 + O2 = dibenzothiophene 5,5-dioxide + FMN + H2O + H(+)</text>
        <dbReference type="Rhea" id="RHEA:49080"/>
        <dbReference type="ChEBI" id="CHEBI:15377"/>
        <dbReference type="ChEBI" id="CHEBI:15378"/>
        <dbReference type="ChEBI" id="CHEBI:15379"/>
        <dbReference type="ChEBI" id="CHEBI:23683"/>
        <dbReference type="ChEBI" id="CHEBI:57618"/>
        <dbReference type="ChEBI" id="CHEBI:58210"/>
        <dbReference type="ChEBI" id="CHEBI:90356"/>
    </reaction>
</comment>
<comment type="similarity">
    <text evidence="8">Belongs to the DszC flavin monooxygenase family.</text>
</comment>
<dbReference type="InterPro" id="IPR009100">
    <property type="entry name" value="AcylCoA_DH/oxidase_NM_dom_sf"/>
</dbReference>
<evidence type="ECO:0000313" key="18">
    <source>
        <dbReference type="Proteomes" id="UP000245252"/>
    </source>
</evidence>
<dbReference type="GO" id="GO:0004497">
    <property type="term" value="F:monooxygenase activity"/>
    <property type="evidence" value="ECO:0007669"/>
    <property type="project" value="UniProtKB-KW"/>
</dbReference>
<dbReference type="GO" id="GO:0006552">
    <property type="term" value="P:L-leucine catabolic process"/>
    <property type="evidence" value="ECO:0007669"/>
    <property type="project" value="TreeGrafter"/>
</dbReference>
<dbReference type="SUPFAM" id="SSF56645">
    <property type="entry name" value="Acyl-CoA dehydrogenase NM domain-like"/>
    <property type="match status" value="1"/>
</dbReference>
<dbReference type="PIRSF" id="PIRSF016578">
    <property type="entry name" value="HsaA"/>
    <property type="match status" value="1"/>
</dbReference>
<evidence type="ECO:0000256" key="5">
    <source>
        <dbReference type="ARBA" id="ARBA00023002"/>
    </source>
</evidence>
<dbReference type="InterPro" id="IPR046373">
    <property type="entry name" value="Acyl-CoA_Oxase/DH_mid-dom_sf"/>
</dbReference>
<dbReference type="PANTHER" id="PTHR43884:SF12">
    <property type="entry name" value="ISOVALERYL-COA DEHYDROGENASE, MITOCHONDRIAL-RELATED"/>
    <property type="match status" value="1"/>
</dbReference>
<evidence type="ECO:0000256" key="12">
    <source>
        <dbReference type="ARBA" id="ARBA00048445"/>
    </source>
</evidence>
<evidence type="ECO:0000256" key="9">
    <source>
        <dbReference type="ARBA" id="ARBA00034328"/>
    </source>
</evidence>
<evidence type="ECO:0000256" key="11">
    <source>
        <dbReference type="ARBA" id="ARBA00047859"/>
    </source>
</evidence>
<keyword evidence="18" id="KW-1185">Reference proteome</keyword>